<dbReference type="EMBL" id="UNSC01000001">
    <property type="protein sequence ID" value="SZD71208.1"/>
    <property type="molecule type" value="Genomic_DNA"/>
</dbReference>
<sequence>MKKWLNSFFLTLIFSFLSAQNVNYEDYFQKESLRIDFLIYGSHKSENAIIHQLKKEPYYGGGTSSQLFSPDYGEFKILAYDKATQRLIFSKGFSPIFQEWQATDEAKSIQKAFENSIQIPFPKHEIMIEIKKRNKKGRFETVMNQNIDPNDFTIIREKPKLYPTHIIQQNGLAKNKVDIVIIPEGYTEEEMPKFIKDTERLVNYMFTIPPFTQHQKDFNIIAIKSPSEESGTDIPGENVYKNTLLNSKFYTFGEPRYLTTFSNFKIADIAANVPYDQIYVLVNTSRYGGGGFYNVMNLVSSDHELSDKVFVHEFGHGFVGLGDEYYDASFGGSEYYPLDVEPWEPNLTTLVDFDKKWRDKIKRTTPIPTPRTKKYSNEVGVFEGGGYTAKGVYSPVQDCRMKSNEADGFCPVCSDAISQHIEFYKK</sequence>
<name>A0A383TVE0_9FLAO</name>
<evidence type="ECO:0000313" key="4">
    <source>
        <dbReference type="Proteomes" id="UP000262142"/>
    </source>
</evidence>
<dbReference type="Gene3D" id="2.60.40.3250">
    <property type="entry name" value="Peptidase M64, N-terminal domain"/>
    <property type="match status" value="1"/>
</dbReference>
<dbReference type="RefSeq" id="WP_119058850.1">
    <property type="nucleotide sequence ID" value="NZ_UNSC01000001.1"/>
</dbReference>
<evidence type="ECO:0000256" key="1">
    <source>
        <dbReference type="SAM" id="SignalP"/>
    </source>
</evidence>
<dbReference type="GO" id="GO:0008237">
    <property type="term" value="F:metallopeptidase activity"/>
    <property type="evidence" value="ECO:0007669"/>
    <property type="project" value="InterPro"/>
</dbReference>
<dbReference type="InterPro" id="IPR032625">
    <property type="entry name" value="M64_N"/>
</dbReference>
<evidence type="ECO:0000313" key="3">
    <source>
        <dbReference type="EMBL" id="SZD71208.1"/>
    </source>
</evidence>
<reference evidence="3 4" key="1">
    <citation type="submission" date="2018-09" db="EMBL/GenBank/DDBJ databases">
        <authorList>
            <consortium name="Pathogen Informatics"/>
        </authorList>
    </citation>
    <scope>NUCLEOTIDE SEQUENCE [LARGE SCALE GENOMIC DNA]</scope>
    <source>
        <strain evidence="3 4">OH-22767</strain>
    </source>
</reference>
<feature type="chain" id="PRO_5016773212" evidence="1">
    <location>
        <begin position="20"/>
        <end position="426"/>
    </location>
</feature>
<dbReference type="Gene3D" id="3.40.390.10">
    <property type="entry name" value="Collagenase (Catalytic Domain)"/>
    <property type="match status" value="1"/>
</dbReference>
<dbReference type="InterPro" id="IPR024079">
    <property type="entry name" value="MetalloPept_cat_dom_sf"/>
</dbReference>
<feature type="signal peptide" evidence="1">
    <location>
        <begin position="1"/>
        <end position="19"/>
    </location>
</feature>
<proteinExistence type="predicted"/>
<dbReference type="AlphaFoldDB" id="A0A383TVE0"/>
<dbReference type="Pfam" id="PF16217">
    <property type="entry name" value="M64_N"/>
    <property type="match status" value="1"/>
</dbReference>
<keyword evidence="1" id="KW-0732">Signal</keyword>
<keyword evidence="4" id="KW-1185">Reference proteome</keyword>
<organism evidence="3 4">
    <name type="scientific">Candidatus Ornithobacterium hominis</name>
    <dbReference type="NCBI Taxonomy" id="2497989"/>
    <lineage>
        <taxon>Bacteria</taxon>
        <taxon>Pseudomonadati</taxon>
        <taxon>Bacteroidota</taxon>
        <taxon>Flavobacteriia</taxon>
        <taxon>Flavobacteriales</taxon>
        <taxon>Weeksellaceae</taxon>
        <taxon>Ornithobacterium</taxon>
    </lineage>
</organism>
<accession>A0A383TVE0</accession>
<evidence type="ECO:0000259" key="2">
    <source>
        <dbReference type="Pfam" id="PF16217"/>
    </source>
</evidence>
<gene>
    <name evidence="3" type="ORF">SAMEA104719789_00303</name>
</gene>
<dbReference type="Proteomes" id="UP000262142">
    <property type="component" value="Unassembled WGS sequence"/>
</dbReference>
<dbReference type="Pfam" id="PF09471">
    <property type="entry name" value="Peptidase_M64"/>
    <property type="match status" value="1"/>
</dbReference>
<protein>
    <submittedName>
        <fullName evidence="3">IgA Peptidase M64</fullName>
    </submittedName>
</protein>
<dbReference type="InterPro" id="IPR019026">
    <property type="entry name" value="Peptidase_M64_IgA"/>
</dbReference>
<dbReference type="InterPro" id="IPR038171">
    <property type="entry name" value="M64_N_sf"/>
</dbReference>
<feature type="domain" description="Peptidase M64 N-terminal" evidence="2">
    <location>
        <begin position="23"/>
        <end position="142"/>
    </location>
</feature>
<dbReference type="OrthoDB" id="127762at2"/>